<dbReference type="InterPro" id="IPR031571">
    <property type="entry name" value="RcpC_dom"/>
</dbReference>
<proteinExistence type="predicted"/>
<name>A0ABS6SA42_9SPHN</name>
<evidence type="ECO:0000313" key="3">
    <source>
        <dbReference type="EMBL" id="MBV7255247.1"/>
    </source>
</evidence>
<dbReference type="InterPro" id="IPR017592">
    <property type="entry name" value="Pilus_assmbl_Flp-typ_CpaB"/>
</dbReference>
<dbReference type="RefSeq" id="WP_218443519.1">
    <property type="nucleotide sequence ID" value="NZ_JAGSPA010000001.1"/>
</dbReference>
<dbReference type="Proteomes" id="UP000722336">
    <property type="component" value="Unassembled WGS sequence"/>
</dbReference>
<dbReference type="CDD" id="cd11614">
    <property type="entry name" value="SAF_CpaB_FlgA_like"/>
    <property type="match status" value="1"/>
</dbReference>
<sequence>MDIKKIILLVGALVIAGISAFAVRVLLGSNTDSAVAAPVMQVEQPDGPKVLVAQEMLPLGTIITAEHFAYQPWPSDLVQGAYFTEEQGGVEKLTGKVVRLAIPAGQPVTKRAVVGPGERGFLAAALQPGQRAVTVPLDNITGVAGFIFPGDRVDVLLHGEVAVTKINDDGTQGDKMYDYNVAETIVRNVRVLAIDQRLDETGGDGAQTGRSITFEVSPKMVEKIAVAQSLGKLSFSLRAMADSRAQLEAAIARGDITVGDDQTPDEDSAMEMAALQVIDDSGSTFTPGSEVSRFAVGPNGPPGAATPRRRNVEGKVMPLVRVTRGMNTQSVTIKTDHGEMNVPSSLLAGLAQAGANTASGRPQPGPQVGNGSTEPRGSDIPVRPEGNE</sequence>
<keyword evidence="4" id="KW-1185">Reference proteome</keyword>
<evidence type="ECO:0000259" key="2">
    <source>
        <dbReference type="SMART" id="SM00858"/>
    </source>
</evidence>
<reference evidence="3 4" key="1">
    <citation type="submission" date="2021-04" db="EMBL/GenBank/DDBJ databases">
        <authorList>
            <person name="Pira H."/>
            <person name="Risdian C."/>
            <person name="Wink J."/>
        </authorList>
    </citation>
    <scope>NUCLEOTIDE SEQUENCE [LARGE SCALE GENOMIC DNA]</scope>
    <source>
        <strain evidence="3 4">WHA3</strain>
    </source>
</reference>
<accession>A0ABS6SA42</accession>
<feature type="domain" description="SAF" evidence="2">
    <location>
        <begin position="48"/>
        <end position="114"/>
    </location>
</feature>
<dbReference type="NCBIfam" id="TIGR03177">
    <property type="entry name" value="pilus_cpaB"/>
    <property type="match status" value="1"/>
</dbReference>
<feature type="region of interest" description="Disordered" evidence="1">
    <location>
        <begin position="348"/>
        <end position="388"/>
    </location>
</feature>
<protein>
    <submittedName>
        <fullName evidence="3">Flp pilus assembly protein CpaB</fullName>
    </submittedName>
</protein>
<evidence type="ECO:0000313" key="4">
    <source>
        <dbReference type="Proteomes" id="UP000722336"/>
    </source>
</evidence>
<organism evidence="3 4">
    <name type="scientific">Pacificimonas pallii</name>
    <dbReference type="NCBI Taxonomy" id="2827236"/>
    <lineage>
        <taxon>Bacteria</taxon>
        <taxon>Pseudomonadati</taxon>
        <taxon>Pseudomonadota</taxon>
        <taxon>Alphaproteobacteria</taxon>
        <taxon>Sphingomonadales</taxon>
        <taxon>Sphingosinicellaceae</taxon>
        <taxon>Pacificimonas</taxon>
    </lineage>
</organism>
<dbReference type="Pfam" id="PF08666">
    <property type="entry name" value="SAF"/>
    <property type="match status" value="1"/>
</dbReference>
<dbReference type="Pfam" id="PF16976">
    <property type="entry name" value="RcpC"/>
    <property type="match status" value="1"/>
</dbReference>
<dbReference type="EMBL" id="JAGSPA010000001">
    <property type="protein sequence ID" value="MBV7255247.1"/>
    <property type="molecule type" value="Genomic_DNA"/>
</dbReference>
<comment type="caution">
    <text evidence="3">The sequence shown here is derived from an EMBL/GenBank/DDBJ whole genome shotgun (WGS) entry which is preliminary data.</text>
</comment>
<dbReference type="InterPro" id="IPR013974">
    <property type="entry name" value="SAF"/>
</dbReference>
<gene>
    <name evidence="3" type="primary">cpaB</name>
    <name evidence="3" type="ORF">KCG44_00460</name>
</gene>
<evidence type="ECO:0000256" key="1">
    <source>
        <dbReference type="SAM" id="MobiDB-lite"/>
    </source>
</evidence>
<feature type="compositionally biased region" description="Low complexity" evidence="1">
    <location>
        <begin position="348"/>
        <end position="359"/>
    </location>
</feature>
<dbReference type="SMART" id="SM00858">
    <property type="entry name" value="SAF"/>
    <property type="match status" value="1"/>
</dbReference>